<feature type="transmembrane region" description="Helical" evidence="1">
    <location>
        <begin position="43"/>
        <end position="63"/>
    </location>
</feature>
<keyword evidence="1" id="KW-1133">Transmembrane helix</keyword>
<dbReference type="InterPro" id="IPR027417">
    <property type="entry name" value="P-loop_NTPase"/>
</dbReference>
<dbReference type="AlphaFoldDB" id="A0A6I2UV16"/>
<accession>A0A6I2UV16</accession>
<keyword evidence="1" id="KW-0812">Transmembrane</keyword>
<protein>
    <recommendedName>
        <fullName evidence="2">Dynamin N-terminal domain-containing protein</fullName>
    </recommendedName>
</protein>
<evidence type="ECO:0000259" key="2">
    <source>
        <dbReference type="Pfam" id="PF00350"/>
    </source>
</evidence>
<keyword evidence="4" id="KW-1185">Reference proteome</keyword>
<evidence type="ECO:0000313" key="4">
    <source>
        <dbReference type="Proteomes" id="UP000430222"/>
    </source>
</evidence>
<keyword evidence="1" id="KW-0472">Membrane</keyword>
<evidence type="ECO:0000256" key="1">
    <source>
        <dbReference type="SAM" id="Phobius"/>
    </source>
</evidence>
<comment type="caution">
    <text evidence="3">The sequence shown here is derived from an EMBL/GenBank/DDBJ whole genome shotgun (WGS) entry which is preliminary data.</text>
</comment>
<dbReference type="InterPro" id="IPR045063">
    <property type="entry name" value="Dynamin_N"/>
</dbReference>
<dbReference type="Gene3D" id="3.40.50.300">
    <property type="entry name" value="P-loop containing nucleotide triphosphate hydrolases"/>
    <property type="match status" value="1"/>
</dbReference>
<dbReference type="EMBL" id="VUNL01000007">
    <property type="protein sequence ID" value="MSV25057.1"/>
    <property type="molecule type" value="Genomic_DNA"/>
</dbReference>
<evidence type="ECO:0000313" key="3">
    <source>
        <dbReference type="EMBL" id="MSV25057.1"/>
    </source>
</evidence>
<dbReference type="Proteomes" id="UP000430222">
    <property type="component" value="Unassembled WGS sequence"/>
</dbReference>
<reference evidence="3 4" key="1">
    <citation type="submission" date="2019-08" db="EMBL/GenBank/DDBJ databases">
        <title>In-depth cultivation of the pig gut microbiome towards novel bacterial diversity and tailored functional studies.</title>
        <authorList>
            <person name="Wylensek D."/>
            <person name="Hitch T.C.A."/>
            <person name="Clavel T."/>
        </authorList>
    </citation>
    <scope>NUCLEOTIDE SEQUENCE [LARGE SCALE GENOMIC DNA]</scope>
    <source>
        <strain evidence="4">WCA-380-WT-3B3</strain>
    </source>
</reference>
<feature type="domain" description="Dynamin N-terminal" evidence="2">
    <location>
        <begin position="140"/>
        <end position="290"/>
    </location>
</feature>
<organism evidence="3 4">
    <name type="scientific">Selenomonas montiformis</name>
    <dbReference type="NCBI Taxonomy" id="2652285"/>
    <lineage>
        <taxon>Bacteria</taxon>
        <taxon>Bacillati</taxon>
        <taxon>Bacillota</taxon>
        <taxon>Negativicutes</taxon>
        <taxon>Selenomonadales</taxon>
        <taxon>Selenomonadaceae</taxon>
        <taxon>Selenomonas</taxon>
    </lineage>
</organism>
<dbReference type="SUPFAM" id="SSF52540">
    <property type="entry name" value="P-loop containing nucleoside triphosphate hydrolases"/>
    <property type="match status" value="1"/>
</dbReference>
<dbReference type="Pfam" id="PF00350">
    <property type="entry name" value="Dynamin_N"/>
    <property type="match status" value="1"/>
</dbReference>
<dbReference type="PANTHER" id="PTHR43681:SF1">
    <property type="entry name" value="SARCALUMENIN"/>
    <property type="match status" value="1"/>
</dbReference>
<dbReference type="PANTHER" id="PTHR43681">
    <property type="entry name" value="TRANSMEMBRANE GTPASE FZO"/>
    <property type="match status" value="1"/>
</dbReference>
<dbReference type="InterPro" id="IPR051943">
    <property type="entry name" value="TRAFAC_Dynamin-like_GTPase"/>
</dbReference>
<sequence length="666" mass="76360">MGLPSWSACVMIRLRRSRMSGRRGRNWRPARDRFRSCCRRWDGFMLEFLLIAVGAGGLGWWLYKRWKGKQGLEDSSLSAALDERIKGYRGPENLKSMPAFEQMIHVIRQQASSLNRCTIFRDASRRLWQISEESDQPLMVLVMGEFSTGKSTFINTLLGADVLTTAQIPTTAVISLLSYGETPAVKLHHQDGSVTDYDFTRLGEITAEGDADKQALRDKLDYVEIRYPNEMLKKIHIVDTPGLNAHREKHTEKTVNFQDKADVVLWMFKADASGRSTELSAIKALGKRLKPIAIVNCIDNVLESDDYEEDEDPVEETLTRFRRRVGDSVQDVIGISSLLARQALASGDAKALEVCGWTGFRKKLDDVLVNRSAELKTRSVREKLAEFIAQMSQVFQQYDKKHTENAKYFQNQESAEQEIHDEIENLEKIKQRLLSGMEEAASCRKEYQHTYADRGMEAIDDTAKLMDLAAKLVSQANCVVPLLEILPDDERWGSSIQDIQLMQDEQERILRDFDRWFSHYYHICDQVDDLEREENHVGELREDYENSGLFGGTPIFDFSGRRDRLNSAVEAYNTHLEKLKRDVAVHWQKYKSTCKSAISVNVDIAALEKKICRLVDDELVYEQERLVRTKNDFHLEQQRYEAEKKELDQGLQAVEVLKHAAASLEG</sequence>
<gene>
    <name evidence="3" type="ORF">FYJ78_07645</name>
</gene>
<name>A0A6I2UV16_9FIRM</name>
<proteinExistence type="predicted"/>